<accession>A0A507B998</accession>
<sequence length="459" mass="49169">MVLLKSAFFTTALAATGGLPKNLKVDDRSSVQAVAATIAAETMAYYPGTATAFGDLPAPYYWWETGALFGAMLDYSHYTKDKTYTDMVTTALLANVGPTFDYMVPAHFGDEGNDDLAFWGFAVLAAAERNYVQPSTKIPSWLQLGENIFNTLINRWNTTACGGGVAWQIFATNPNGMDYKNSVSNGGLFQIAARLARATNNQTYADWANKVWDWSVAVNFVDKDLNVYDGASSADNCTKTNYLAFSYTQGIYLYGAAVLANYTEDKVWADRAAGLLAAAQHGYFSPFSNATDVMWEHACEGVNTCTTDMKSFKGYLSRFMYASAQMQPALKDKVVTLLHASAAAAANACTGGTKGTTCGQKWYVGGFDGSVGLGQQMCALETIQGLLFESAAPPLRAGQIKDLKVPEPEPTPTPSETHAPSPTASKKNAAVSTPAADLRWLGLSALVGVLMMGGFLVGL</sequence>
<reference evidence="10 11" key="1">
    <citation type="submission" date="2019-06" db="EMBL/GenBank/DDBJ databases">
        <title>Draft genome sequence of the filamentous fungus Phialemoniopsis curvata isolated from diesel fuel.</title>
        <authorList>
            <person name="Varaljay V.A."/>
            <person name="Lyon W.J."/>
            <person name="Crouch A.L."/>
            <person name="Drake C.E."/>
            <person name="Hollomon J.M."/>
            <person name="Nadeau L.J."/>
            <person name="Nunn H.S."/>
            <person name="Stevenson B.S."/>
            <person name="Bojanowski C.L."/>
            <person name="Crookes-Goodson W.J."/>
        </authorList>
    </citation>
    <scope>NUCLEOTIDE SEQUENCE [LARGE SCALE GENOMIC DNA]</scope>
    <source>
        <strain evidence="10 11">D216</strain>
    </source>
</reference>
<dbReference type="EC" id="3.2.1.101" evidence="3 8"/>
<keyword evidence="11" id="KW-1185">Reference proteome</keyword>
<dbReference type="AlphaFoldDB" id="A0A507B998"/>
<dbReference type="InParanoid" id="A0A507B998"/>
<comment type="catalytic activity">
    <reaction evidence="1 8">
        <text>Random hydrolysis of (1-&gt;6)-alpha-D-mannosidic linkages in unbranched (1-&gt;6)-mannans.</text>
        <dbReference type="EC" id="3.2.1.101"/>
    </reaction>
</comment>
<keyword evidence="6" id="KW-0325">Glycoprotein</keyword>
<dbReference type="InterPro" id="IPR005198">
    <property type="entry name" value="Glyco_hydro_76"/>
</dbReference>
<evidence type="ECO:0000313" key="10">
    <source>
        <dbReference type="EMBL" id="TPX18902.1"/>
    </source>
</evidence>
<feature type="region of interest" description="Disordered" evidence="9">
    <location>
        <begin position="403"/>
        <end position="430"/>
    </location>
</feature>
<evidence type="ECO:0000256" key="2">
    <source>
        <dbReference type="ARBA" id="ARBA00009699"/>
    </source>
</evidence>
<protein>
    <recommendedName>
        <fullName evidence="3 8">Mannan endo-1,6-alpha-mannosidase</fullName>
        <ecNumber evidence="3 8">3.2.1.101</ecNumber>
    </recommendedName>
</protein>
<dbReference type="GO" id="GO:0016052">
    <property type="term" value="P:carbohydrate catabolic process"/>
    <property type="evidence" value="ECO:0007669"/>
    <property type="project" value="InterPro"/>
</dbReference>
<dbReference type="Pfam" id="PF03663">
    <property type="entry name" value="Glyco_hydro_76"/>
    <property type="match status" value="1"/>
</dbReference>
<dbReference type="EMBL" id="SKBQ01000105">
    <property type="protein sequence ID" value="TPX18902.1"/>
    <property type="molecule type" value="Genomic_DNA"/>
</dbReference>
<evidence type="ECO:0000256" key="7">
    <source>
        <dbReference type="ARBA" id="ARBA00023295"/>
    </source>
</evidence>
<keyword evidence="4" id="KW-0732">Signal</keyword>
<keyword evidence="5 8" id="KW-0378">Hydrolase</keyword>
<comment type="caution">
    <text evidence="10">The sequence shown here is derived from an EMBL/GenBank/DDBJ whole genome shotgun (WGS) entry which is preliminary data.</text>
</comment>
<dbReference type="InterPro" id="IPR008928">
    <property type="entry name" value="6-hairpin_glycosidase_sf"/>
</dbReference>
<evidence type="ECO:0000313" key="11">
    <source>
        <dbReference type="Proteomes" id="UP000319257"/>
    </source>
</evidence>
<dbReference type="RefSeq" id="XP_031000613.1">
    <property type="nucleotide sequence ID" value="XM_031134103.1"/>
</dbReference>
<dbReference type="GO" id="GO:0009272">
    <property type="term" value="P:fungal-type cell wall biogenesis"/>
    <property type="evidence" value="ECO:0007669"/>
    <property type="project" value="TreeGrafter"/>
</dbReference>
<evidence type="ECO:0000256" key="1">
    <source>
        <dbReference type="ARBA" id="ARBA00001452"/>
    </source>
</evidence>
<dbReference type="InterPro" id="IPR014480">
    <property type="entry name" value="Mannan-1_6-alpha_mannosidase"/>
</dbReference>
<evidence type="ECO:0000256" key="6">
    <source>
        <dbReference type="ARBA" id="ARBA00023180"/>
    </source>
</evidence>
<dbReference type="GO" id="GO:0008496">
    <property type="term" value="F:mannan endo-1,6-alpha-mannosidase activity"/>
    <property type="evidence" value="ECO:0007669"/>
    <property type="project" value="UniProtKB-UniRule"/>
</dbReference>
<gene>
    <name evidence="10" type="ORF">E0L32_011380</name>
</gene>
<dbReference type="STRING" id="1093900.A0A507B998"/>
<feature type="compositionally biased region" description="Low complexity" evidence="9">
    <location>
        <begin position="414"/>
        <end position="425"/>
    </location>
</feature>
<evidence type="ECO:0000256" key="9">
    <source>
        <dbReference type="SAM" id="MobiDB-lite"/>
    </source>
</evidence>
<comment type="similarity">
    <text evidence="2 8">Belongs to the glycosyl hydrolase 76 family.</text>
</comment>
<evidence type="ECO:0000256" key="8">
    <source>
        <dbReference type="PIRNR" id="PIRNR016302"/>
    </source>
</evidence>
<dbReference type="GeneID" id="41978827"/>
<evidence type="ECO:0000256" key="3">
    <source>
        <dbReference type="ARBA" id="ARBA00012350"/>
    </source>
</evidence>
<dbReference type="PIRSF" id="PIRSF016302">
    <property type="entry name" value="Man_a_manosd"/>
    <property type="match status" value="1"/>
</dbReference>
<dbReference type="PANTHER" id="PTHR12145:SF38">
    <property type="entry name" value="MANNAN ENDO-1,6-ALPHA-MANNOSIDASE"/>
    <property type="match status" value="1"/>
</dbReference>
<organism evidence="10 11">
    <name type="scientific">Thyridium curvatum</name>
    <dbReference type="NCBI Taxonomy" id="1093900"/>
    <lineage>
        <taxon>Eukaryota</taxon>
        <taxon>Fungi</taxon>
        <taxon>Dikarya</taxon>
        <taxon>Ascomycota</taxon>
        <taxon>Pezizomycotina</taxon>
        <taxon>Sordariomycetes</taxon>
        <taxon>Sordariomycetidae</taxon>
        <taxon>Thyridiales</taxon>
        <taxon>Thyridiaceae</taxon>
        <taxon>Thyridium</taxon>
    </lineage>
</organism>
<dbReference type="OrthoDB" id="4187847at2759"/>
<dbReference type="Gene3D" id="1.50.10.20">
    <property type="match status" value="1"/>
</dbReference>
<dbReference type="PANTHER" id="PTHR12145">
    <property type="entry name" value="MANNAN ENDO-1,6-ALPHA-MANNOSIDASE DCW1"/>
    <property type="match status" value="1"/>
</dbReference>
<dbReference type="SUPFAM" id="SSF48208">
    <property type="entry name" value="Six-hairpin glycosidases"/>
    <property type="match status" value="1"/>
</dbReference>
<evidence type="ECO:0000256" key="4">
    <source>
        <dbReference type="ARBA" id="ARBA00022729"/>
    </source>
</evidence>
<dbReference type="FunFam" id="1.50.10.20:FF:000033">
    <property type="entry name" value="Mannan endo-1,6-alpha-mannosidase"/>
    <property type="match status" value="1"/>
</dbReference>
<keyword evidence="7 8" id="KW-0326">Glycosidase</keyword>
<evidence type="ECO:0000256" key="5">
    <source>
        <dbReference type="ARBA" id="ARBA00022801"/>
    </source>
</evidence>
<proteinExistence type="inferred from homology"/>
<name>A0A507B998_9PEZI</name>
<dbReference type="Proteomes" id="UP000319257">
    <property type="component" value="Unassembled WGS sequence"/>
</dbReference>